<evidence type="ECO:0000313" key="1">
    <source>
        <dbReference type="EMBL" id="ANC50516.1"/>
    </source>
</evidence>
<gene>
    <name evidence="1" type="ORF">CP97_14830</name>
</gene>
<reference evidence="1 2" key="1">
    <citation type="journal article" date="2015" name="Int. J. Syst. Evol. Microbiol.">
        <title>Erythrobacter atlanticus sp. nov., a bacterium from ocean sediment able to degrade polycyclic aromatic hydrocarbons.</title>
        <authorList>
            <person name="Zhuang L."/>
            <person name="Liu Y."/>
            <person name="Wang L."/>
            <person name="Wang W."/>
            <person name="Shao Z."/>
        </authorList>
    </citation>
    <scope>NUCLEOTIDE SEQUENCE [LARGE SCALE GENOMIC DNA]</scope>
    <source>
        <strain evidence="2">s21-N3</strain>
    </source>
</reference>
<evidence type="ECO:0008006" key="3">
    <source>
        <dbReference type="Google" id="ProtNLM"/>
    </source>
</evidence>
<dbReference type="AlphaFoldDB" id="A0A168M368"/>
<protein>
    <recommendedName>
        <fullName evidence="3">GNAT family N-acetyltransferase</fullName>
    </recommendedName>
</protein>
<evidence type="ECO:0000313" key="2">
    <source>
        <dbReference type="Proteomes" id="UP000059113"/>
    </source>
</evidence>
<sequence length="39" mass="4205">MSDNGFTAQPVLQGQIVHLRPLRPADWDGLFAVASDPAI</sequence>
<dbReference type="EMBL" id="CP011310">
    <property type="protein sequence ID" value="ANC50516.1"/>
    <property type="molecule type" value="Genomic_DNA"/>
</dbReference>
<name>A0A168M368_9SPHN</name>
<dbReference type="STRING" id="1648404.CP97_14830"/>
<dbReference type="KEGG" id="ery:CP97_14830"/>
<organism evidence="1 2">
    <name type="scientific">Aurantiacibacter atlanticus</name>
    <dbReference type="NCBI Taxonomy" id="1648404"/>
    <lineage>
        <taxon>Bacteria</taxon>
        <taxon>Pseudomonadati</taxon>
        <taxon>Pseudomonadota</taxon>
        <taxon>Alphaproteobacteria</taxon>
        <taxon>Sphingomonadales</taxon>
        <taxon>Erythrobacteraceae</taxon>
        <taxon>Aurantiacibacter</taxon>
    </lineage>
</organism>
<accession>A0A168M368</accession>
<reference evidence="2" key="2">
    <citation type="submission" date="2015-04" db="EMBL/GenBank/DDBJ databases">
        <title>The complete genome sequence of Erythrobacter sp. s21-N3.</title>
        <authorList>
            <person name="Zhuang L."/>
            <person name="Liu Y."/>
            <person name="Shao Z."/>
        </authorList>
    </citation>
    <scope>NUCLEOTIDE SEQUENCE [LARGE SCALE GENOMIC DNA]</scope>
    <source>
        <strain evidence="2">s21-N3</strain>
    </source>
</reference>
<dbReference type="Proteomes" id="UP000059113">
    <property type="component" value="Chromosome"/>
</dbReference>
<keyword evidence="2" id="KW-1185">Reference proteome</keyword>
<proteinExistence type="predicted"/>